<organism evidence="1 2">
    <name type="scientific">Tissierella creatinophila DSM 6911</name>
    <dbReference type="NCBI Taxonomy" id="1123403"/>
    <lineage>
        <taxon>Bacteria</taxon>
        <taxon>Bacillati</taxon>
        <taxon>Bacillota</taxon>
        <taxon>Tissierellia</taxon>
        <taxon>Tissierellales</taxon>
        <taxon>Tissierellaceae</taxon>
        <taxon>Tissierella</taxon>
    </lineage>
</organism>
<evidence type="ECO:0008006" key="3">
    <source>
        <dbReference type="Google" id="ProtNLM"/>
    </source>
</evidence>
<reference evidence="1 2" key="1">
    <citation type="submission" date="2016-02" db="EMBL/GenBank/DDBJ databases">
        <title>Genome sequence of Tissierella creatinophila DSM 6911.</title>
        <authorList>
            <person name="Poehlein A."/>
            <person name="Daniel R."/>
        </authorList>
    </citation>
    <scope>NUCLEOTIDE SEQUENCE [LARGE SCALE GENOMIC DNA]</scope>
    <source>
        <strain evidence="1 2">DSM 6911</strain>
    </source>
</reference>
<name>A0A1U7M885_TISCR</name>
<keyword evidence="2" id="KW-1185">Reference proteome</keyword>
<dbReference type="RefSeq" id="WP_075724761.1">
    <property type="nucleotide sequence ID" value="NZ_LTDM01000006.1"/>
</dbReference>
<accession>A0A1U7M885</accession>
<proteinExistence type="predicted"/>
<dbReference type="Proteomes" id="UP000186112">
    <property type="component" value="Unassembled WGS sequence"/>
</dbReference>
<evidence type="ECO:0000313" key="2">
    <source>
        <dbReference type="Proteomes" id="UP000186112"/>
    </source>
</evidence>
<protein>
    <recommendedName>
        <fullName evidence="3">Phage transcriptional regulator, ArpU family</fullName>
    </recommendedName>
</protein>
<dbReference type="OrthoDB" id="1705555at2"/>
<dbReference type="AlphaFoldDB" id="A0A1U7M885"/>
<evidence type="ECO:0000313" key="1">
    <source>
        <dbReference type="EMBL" id="OLS03491.1"/>
    </source>
</evidence>
<gene>
    <name evidence="1" type="ORF">TICRE_04850</name>
</gene>
<dbReference type="EMBL" id="LTDM01000006">
    <property type="protein sequence ID" value="OLS03491.1"/>
    <property type="molecule type" value="Genomic_DNA"/>
</dbReference>
<comment type="caution">
    <text evidence="1">The sequence shown here is derived from an EMBL/GenBank/DDBJ whole genome shotgun (WGS) entry which is preliminary data.</text>
</comment>
<sequence length="186" mass="22256">MNFNGMIKEYKLENIDKKKLRNDIKLLLSLYRKVDFHIQDHIENLDNIFYETKRKHLDDIVLSILEIDKDINIEKVESQLLNTQQSIFLLKLMDDALSRLSAYPNKGEIYADIITYKYFEKKIRSNEEISELLLISRSTYYRYMNKAILIFGVMLFGYSVFDRNYEDLPNCKLKVAEDKIDYKIEL</sequence>